<dbReference type="InterPro" id="IPR038726">
    <property type="entry name" value="PDDEXK_AddAB-type"/>
</dbReference>
<keyword evidence="6" id="KW-0378">Hydrolase</keyword>
<evidence type="ECO:0000256" key="8">
    <source>
        <dbReference type="ARBA" id="ARBA00022839"/>
    </source>
</evidence>
<evidence type="ECO:0000256" key="9">
    <source>
        <dbReference type="ARBA" id="ARBA00022840"/>
    </source>
</evidence>
<dbReference type="GO" id="GO:0005524">
    <property type="term" value="F:ATP binding"/>
    <property type="evidence" value="ECO:0007669"/>
    <property type="project" value="UniProtKB-KW"/>
</dbReference>
<dbReference type="Gene3D" id="3.90.320.10">
    <property type="match status" value="1"/>
</dbReference>
<keyword evidence="3" id="KW-0479">Metal-binding</keyword>
<dbReference type="InterPro" id="IPR045028">
    <property type="entry name" value="DinG/Rad3-like"/>
</dbReference>
<evidence type="ECO:0000313" key="17">
    <source>
        <dbReference type="EMBL" id="ATL91244.1"/>
    </source>
</evidence>
<keyword evidence="4" id="KW-0547">Nucleotide-binding</keyword>
<dbReference type="InterPro" id="IPR011604">
    <property type="entry name" value="PDDEXK-like_dom_sf"/>
</dbReference>
<keyword evidence="8" id="KW-0269">Exonuclease</keyword>
<dbReference type="GO" id="GO:0006281">
    <property type="term" value="P:DNA repair"/>
    <property type="evidence" value="ECO:0007669"/>
    <property type="project" value="UniProtKB-KW"/>
</dbReference>
<dbReference type="AlphaFoldDB" id="A0A291TDH0"/>
<dbReference type="PROSITE" id="PS51193">
    <property type="entry name" value="HELICASE_ATP_BIND_2"/>
    <property type="match status" value="1"/>
</dbReference>
<dbReference type="GO" id="GO:0004527">
    <property type="term" value="F:exonuclease activity"/>
    <property type="evidence" value="ECO:0007669"/>
    <property type="project" value="UniProtKB-KW"/>
</dbReference>
<evidence type="ECO:0000256" key="2">
    <source>
        <dbReference type="ARBA" id="ARBA00022722"/>
    </source>
</evidence>
<dbReference type="InterPro" id="IPR027417">
    <property type="entry name" value="P-loop_NTPase"/>
</dbReference>
<evidence type="ECO:0000256" key="11">
    <source>
        <dbReference type="ARBA" id="ARBA00023014"/>
    </source>
</evidence>
<organism evidence="17 18">
    <name type="scientific">Faecalibacterium prausnitzii</name>
    <dbReference type="NCBI Taxonomy" id="853"/>
    <lineage>
        <taxon>Bacteria</taxon>
        <taxon>Bacillati</taxon>
        <taxon>Bacillota</taxon>
        <taxon>Clostridia</taxon>
        <taxon>Eubacteriales</taxon>
        <taxon>Oscillospiraceae</taxon>
        <taxon>Faecalibacterium</taxon>
    </lineage>
</organism>
<accession>A0A291TDH0</accession>
<dbReference type="SMART" id="SM00491">
    <property type="entry name" value="HELICc2"/>
    <property type="match status" value="1"/>
</dbReference>
<keyword evidence="10" id="KW-0408">Iron</keyword>
<evidence type="ECO:0000256" key="1">
    <source>
        <dbReference type="ARBA" id="ARBA00022485"/>
    </source>
</evidence>
<keyword evidence="1" id="KW-0004">4Fe-4S</keyword>
<dbReference type="GO" id="GO:0046872">
    <property type="term" value="F:metal ion binding"/>
    <property type="evidence" value="ECO:0007669"/>
    <property type="project" value="UniProtKB-KW"/>
</dbReference>
<evidence type="ECO:0000313" key="18">
    <source>
        <dbReference type="Proteomes" id="UP000223709"/>
    </source>
</evidence>
<dbReference type="Pfam" id="PF06733">
    <property type="entry name" value="DEAD_2"/>
    <property type="match status" value="1"/>
</dbReference>
<dbReference type="Gene3D" id="3.40.50.300">
    <property type="entry name" value="P-loop containing nucleotide triphosphate hydrolases"/>
    <property type="match status" value="2"/>
</dbReference>
<evidence type="ECO:0000256" key="15">
    <source>
        <dbReference type="ARBA" id="ARBA00038058"/>
    </source>
</evidence>
<comment type="similarity">
    <text evidence="15">Belongs to the helicase family. DinG subfamily.</text>
</comment>
<dbReference type="InterPro" id="IPR014013">
    <property type="entry name" value="Helic_SF1/SF2_ATP-bd_DinG/Rad3"/>
</dbReference>
<dbReference type="EMBL" id="CP023819">
    <property type="protein sequence ID" value="ATL91244.1"/>
    <property type="molecule type" value="Genomic_DNA"/>
</dbReference>
<gene>
    <name evidence="17" type="ORF">CRH10_13585</name>
</gene>
<dbReference type="Pfam" id="PF12705">
    <property type="entry name" value="PDDEXK_1"/>
    <property type="match status" value="1"/>
</dbReference>
<dbReference type="PANTHER" id="PTHR11472">
    <property type="entry name" value="DNA REPAIR DEAD HELICASE RAD3/XP-D SUBFAMILY MEMBER"/>
    <property type="match status" value="1"/>
</dbReference>
<dbReference type="GO" id="GO:0003678">
    <property type="term" value="F:DNA helicase activity"/>
    <property type="evidence" value="ECO:0007669"/>
    <property type="project" value="InterPro"/>
</dbReference>
<dbReference type="InterPro" id="IPR006555">
    <property type="entry name" value="ATP-dep_Helicase_C"/>
</dbReference>
<dbReference type="GO" id="GO:0003677">
    <property type="term" value="F:DNA binding"/>
    <property type="evidence" value="ECO:0007669"/>
    <property type="project" value="UniProtKB-KW"/>
</dbReference>
<dbReference type="Pfam" id="PF13307">
    <property type="entry name" value="Helicase_C_2"/>
    <property type="match status" value="1"/>
</dbReference>
<dbReference type="GO" id="GO:0051539">
    <property type="term" value="F:4 iron, 4 sulfur cluster binding"/>
    <property type="evidence" value="ECO:0007669"/>
    <property type="project" value="UniProtKB-KW"/>
</dbReference>
<evidence type="ECO:0000256" key="14">
    <source>
        <dbReference type="ARBA" id="ARBA00023235"/>
    </source>
</evidence>
<reference evidence="17 18" key="1">
    <citation type="submission" date="2017-10" db="EMBL/GenBank/DDBJ databases">
        <title>Complete Genome Sequence of Faecalibacterium prausnitzii isolated from the gut of healthy adult Indian.</title>
        <authorList>
            <person name="Bag S."/>
            <person name="Ghosh T.S."/>
            <person name="Das B."/>
        </authorList>
    </citation>
    <scope>NUCLEOTIDE SEQUENCE [LARGE SCALE GENOMIC DNA]</scope>
    <source>
        <strain evidence="17 18">Indica</strain>
    </source>
</reference>
<dbReference type="InterPro" id="IPR006554">
    <property type="entry name" value="Helicase-like_DEXD_c2"/>
</dbReference>
<dbReference type="SMART" id="SM00488">
    <property type="entry name" value="DEXDc2"/>
    <property type="match status" value="1"/>
</dbReference>
<evidence type="ECO:0000256" key="4">
    <source>
        <dbReference type="ARBA" id="ARBA00022741"/>
    </source>
</evidence>
<keyword evidence="12" id="KW-0238">DNA-binding</keyword>
<evidence type="ECO:0000256" key="10">
    <source>
        <dbReference type="ARBA" id="ARBA00023004"/>
    </source>
</evidence>
<protein>
    <submittedName>
        <fullName evidence="17">ATP-dependent helicase</fullName>
    </submittedName>
</protein>
<dbReference type="GO" id="GO:0016818">
    <property type="term" value="F:hydrolase activity, acting on acid anhydrides, in phosphorus-containing anhydrides"/>
    <property type="evidence" value="ECO:0007669"/>
    <property type="project" value="InterPro"/>
</dbReference>
<evidence type="ECO:0000256" key="7">
    <source>
        <dbReference type="ARBA" id="ARBA00022806"/>
    </source>
</evidence>
<proteinExistence type="inferred from homology"/>
<evidence type="ECO:0000256" key="3">
    <source>
        <dbReference type="ARBA" id="ARBA00022723"/>
    </source>
</evidence>
<dbReference type="PANTHER" id="PTHR11472:SF34">
    <property type="entry name" value="REGULATOR OF TELOMERE ELONGATION HELICASE 1"/>
    <property type="match status" value="1"/>
</dbReference>
<sequence length="834" mass="92346">MPTIRLSVRELVEFLLRTGSIDSRFTGFDRANEGARIHRRLQKAAGEGYAAEVFLTAERTMEGIGFTIEGRADGIFTDEDGTVVIDEIKTTAAPADAITEDMNPCHWAQGMAYGAICAEQRELETLDVRLTYYQIDTDEIIRYTRHFSAAELDAFLNDLLRQYLPWARRQLDWVEARDRSLGALQFPFPAYRPGQRALAGEVYRACAAGKAEQKGGTRLFCQAPTGIGKTMSALFPALKAMGEGKGEKIFYLTARNTTQAAAEDALARLRAADPALSLRSVTLSAKEKACLCKDAEGRPACLPEACPYANGYYERLKDALADLLDSAVPYDRAALTETARRHRVCPFELGLDLSEWCDVVIGDYNYLFDPTVHLRRFFDAAGDYIFLIDEAHNLPDRARAMYSARFCKSSLTDARRAIGKGKSALKTALTKADRGFLEARRAVTKLAPRRGPAPTESPTEDLTQQTSLLDTEPAEAAFPLPEPLLAQDGTVFLQELPKELLRLLFSLQAPLQGWLEANPEADAHAQLLELYFAVQDITRAAERYDAHFVTQLTARGSELEWELLCLDPAPFVDASLAAGRAAALFSATLTPPGYYRSVLGCPDARAVALESPFPPEHLGLYCLPGISTRYRDREASVQAVSDALAALARAKVGNYLAFFPSYAYLRQVYEDFTARYPDIGTLAQESGLDDAARAAFLEQFGPNPAKTLLGFGVMGGIFGEGVDLVGDRLIGCAIVGVGLPQVNPRQEILRRYYDEAGGTGFDYAYRFPGMNKVLQAAGRVIRTQEDRGVVLLLDDRFARAEYTRLFPRHWHQLQYLRSTTELEQQLAAFWARNQ</sequence>
<keyword evidence="13" id="KW-0234">DNA repair</keyword>
<feature type="domain" description="Helicase ATP-binding" evidence="16">
    <location>
        <begin position="181"/>
        <end position="441"/>
    </location>
</feature>
<keyword evidence="5" id="KW-0227">DNA damage</keyword>
<keyword evidence="14" id="KW-0413">Isomerase</keyword>
<keyword evidence="9" id="KW-0067">ATP-binding</keyword>
<name>A0A291TDH0_9FIRM</name>
<keyword evidence="2" id="KW-0540">Nuclease</keyword>
<dbReference type="InterPro" id="IPR010614">
    <property type="entry name" value="RAD3-like_helicase_DEAD"/>
</dbReference>
<evidence type="ECO:0000256" key="5">
    <source>
        <dbReference type="ARBA" id="ARBA00022763"/>
    </source>
</evidence>
<dbReference type="Proteomes" id="UP000223709">
    <property type="component" value="Chromosome"/>
</dbReference>
<evidence type="ECO:0000256" key="13">
    <source>
        <dbReference type="ARBA" id="ARBA00023204"/>
    </source>
</evidence>
<evidence type="ECO:0000256" key="6">
    <source>
        <dbReference type="ARBA" id="ARBA00022801"/>
    </source>
</evidence>
<keyword evidence="7 17" id="KW-0347">Helicase</keyword>
<keyword evidence="11" id="KW-0411">Iron-sulfur</keyword>
<evidence type="ECO:0000256" key="12">
    <source>
        <dbReference type="ARBA" id="ARBA00023125"/>
    </source>
</evidence>
<evidence type="ECO:0000259" key="16">
    <source>
        <dbReference type="PROSITE" id="PS51193"/>
    </source>
</evidence>
<dbReference type="SUPFAM" id="SSF52540">
    <property type="entry name" value="P-loop containing nucleoside triphosphate hydrolases"/>
    <property type="match status" value="2"/>
</dbReference>
<dbReference type="RefSeq" id="WP_098925148.1">
    <property type="nucleotide sequence ID" value="NZ_CP023819.1"/>
</dbReference>